<evidence type="ECO:0000256" key="1">
    <source>
        <dbReference type="SAM" id="MobiDB-lite"/>
    </source>
</evidence>
<sequence>MKDQADARLLHEQHNSSRKPENSKMKLATSVWPTTAATVVALIACLLFSIFFQRALSGFSRQVCGIGVTL</sequence>
<accession>A0A0C2CK67</accession>
<organism evidence="3 4">
    <name type="scientific">Ancylostoma duodenale</name>
    <dbReference type="NCBI Taxonomy" id="51022"/>
    <lineage>
        <taxon>Eukaryota</taxon>
        <taxon>Metazoa</taxon>
        <taxon>Ecdysozoa</taxon>
        <taxon>Nematoda</taxon>
        <taxon>Chromadorea</taxon>
        <taxon>Rhabditida</taxon>
        <taxon>Rhabditina</taxon>
        <taxon>Rhabditomorpha</taxon>
        <taxon>Strongyloidea</taxon>
        <taxon>Ancylostomatidae</taxon>
        <taxon>Ancylostomatinae</taxon>
        <taxon>Ancylostoma</taxon>
    </lineage>
</organism>
<keyword evidence="2" id="KW-0472">Membrane</keyword>
<proteinExistence type="predicted"/>
<dbReference type="AlphaFoldDB" id="A0A0C2CK67"/>
<gene>
    <name evidence="3" type="ORF">ANCDUO_19736</name>
</gene>
<reference evidence="3 4" key="1">
    <citation type="submission" date="2013-12" db="EMBL/GenBank/DDBJ databases">
        <title>Draft genome of the parsitic nematode Ancylostoma duodenale.</title>
        <authorList>
            <person name="Mitreva M."/>
        </authorList>
    </citation>
    <scope>NUCLEOTIDE SEQUENCE [LARGE SCALE GENOMIC DNA]</scope>
    <source>
        <strain evidence="3 4">Zhejiang</strain>
    </source>
</reference>
<name>A0A0C2CK67_9BILA</name>
<keyword evidence="2" id="KW-1133">Transmembrane helix</keyword>
<dbReference type="OrthoDB" id="9993736at2759"/>
<feature type="compositionally biased region" description="Basic and acidic residues" evidence="1">
    <location>
        <begin position="1"/>
        <end position="24"/>
    </location>
</feature>
<evidence type="ECO:0000313" key="4">
    <source>
        <dbReference type="Proteomes" id="UP000054047"/>
    </source>
</evidence>
<protein>
    <submittedName>
        <fullName evidence="3">Uncharacterized protein</fullName>
    </submittedName>
</protein>
<keyword evidence="2" id="KW-0812">Transmembrane</keyword>
<evidence type="ECO:0000256" key="2">
    <source>
        <dbReference type="SAM" id="Phobius"/>
    </source>
</evidence>
<evidence type="ECO:0000313" key="3">
    <source>
        <dbReference type="EMBL" id="KIH50187.1"/>
    </source>
</evidence>
<feature type="transmembrane region" description="Helical" evidence="2">
    <location>
        <begin position="31"/>
        <end position="52"/>
    </location>
</feature>
<dbReference type="EMBL" id="KN750493">
    <property type="protein sequence ID" value="KIH50187.1"/>
    <property type="molecule type" value="Genomic_DNA"/>
</dbReference>
<dbReference type="Proteomes" id="UP000054047">
    <property type="component" value="Unassembled WGS sequence"/>
</dbReference>
<feature type="region of interest" description="Disordered" evidence="1">
    <location>
        <begin position="1"/>
        <end position="25"/>
    </location>
</feature>
<keyword evidence="4" id="KW-1185">Reference proteome</keyword>